<dbReference type="AlphaFoldDB" id="A0AAV2FG83"/>
<organism evidence="2 3">
    <name type="scientific">Linum trigynum</name>
    <dbReference type="NCBI Taxonomy" id="586398"/>
    <lineage>
        <taxon>Eukaryota</taxon>
        <taxon>Viridiplantae</taxon>
        <taxon>Streptophyta</taxon>
        <taxon>Embryophyta</taxon>
        <taxon>Tracheophyta</taxon>
        <taxon>Spermatophyta</taxon>
        <taxon>Magnoliopsida</taxon>
        <taxon>eudicotyledons</taxon>
        <taxon>Gunneridae</taxon>
        <taxon>Pentapetalae</taxon>
        <taxon>rosids</taxon>
        <taxon>fabids</taxon>
        <taxon>Malpighiales</taxon>
        <taxon>Linaceae</taxon>
        <taxon>Linum</taxon>
    </lineage>
</organism>
<dbReference type="Proteomes" id="UP001497516">
    <property type="component" value="Chromosome 6"/>
</dbReference>
<feature type="domain" description="FBD" evidence="1">
    <location>
        <begin position="77"/>
        <end position="147"/>
    </location>
</feature>
<evidence type="ECO:0000313" key="3">
    <source>
        <dbReference type="Proteomes" id="UP001497516"/>
    </source>
</evidence>
<reference evidence="2 3" key="1">
    <citation type="submission" date="2024-04" db="EMBL/GenBank/DDBJ databases">
        <authorList>
            <person name="Fracassetti M."/>
        </authorList>
    </citation>
    <scope>NUCLEOTIDE SEQUENCE [LARGE SCALE GENOMIC DNA]</scope>
</reference>
<evidence type="ECO:0000259" key="1">
    <source>
        <dbReference type="SMART" id="SM00579"/>
    </source>
</evidence>
<sequence>MCLSWDILMLISDADDAGRLPDFPKLTHLTIKIAGSSCVLHSLLNMASKLQSLVIDLECGREVMNWDESREPAVAPESLFSSPEEVKIKNLKADEDEMKMVAYLLKAGAVLKKVNMHVSDYYEESYRERASLLNLPRVSRACEAHIFSPQKQWSCRYCPPRRPVTGGRL</sequence>
<dbReference type="EMBL" id="OZ034819">
    <property type="protein sequence ID" value="CAL1397305.1"/>
    <property type="molecule type" value="Genomic_DNA"/>
</dbReference>
<accession>A0AAV2FG83</accession>
<dbReference type="PANTHER" id="PTHR31900:SF30">
    <property type="entry name" value="SUPERFAMILY PROTEIN, PUTATIVE-RELATED"/>
    <property type="match status" value="1"/>
</dbReference>
<gene>
    <name evidence="2" type="ORF">LTRI10_LOCUS37613</name>
</gene>
<dbReference type="InterPro" id="IPR006566">
    <property type="entry name" value="FBD"/>
</dbReference>
<evidence type="ECO:0000313" key="2">
    <source>
        <dbReference type="EMBL" id="CAL1397305.1"/>
    </source>
</evidence>
<protein>
    <recommendedName>
        <fullName evidence="1">FBD domain-containing protein</fullName>
    </recommendedName>
</protein>
<dbReference type="Pfam" id="PF08387">
    <property type="entry name" value="FBD"/>
    <property type="match status" value="1"/>
</dbReference>
<dbReference type="PANTHER" id="PTHR31900">
    <property type="entry name" value="F-BOX/RNI SUPERFAMILY PROTEIN-RELATED"/>
    <property type="match status" value="1"/>
</dbReference>
<dbReference type="SMART" id="SM00579">
    <property type="entry name" value="FBD"/>
    <property type="match status" value="1"/>
</dbReference>
<keyword evidence="3" id="KW-1185">Reference proteome</keyword>
<dbReference type="InterPro" id="IPR050232">
    <property type="entry name" value="FBL13/AtMIF1-like"/>
</dbReference>
<name>A0AAV2FG83_9ROSI</name>
<proteinExistence type="predicted"/>